<gene>
    <name evidence="1" type="ORF">GLYMA_18G296000</name>
</gene>
<dbReference type="Gramene" id="KRH01743">
    <property type="protein sequence ID" value="KRH01743"/>
    <property type="gene ID" value="GLYMA_18G296000"/>
</dbReference>
<dbReference type="EMBL" id="CM000851">
    <property type="protein sequence ID" value="KRH01743.1"/>
    <property type="molecule type" value="Genomic_DNA"/>
</dbReference>
<reference evidence="2" key="2">
    <citation type="submission" date="2018-02" db="UniProtKB">
        <authorList>
            <consortium name="EnsemblPlants"/>
        </authorList>
    </citation>
    <scope>IDENTIFICATION</scope>
    <source>
        <strain evidence="2">Williams 82</strain>
    </source>
</reference>
<name>A0A0R0FHB6_SOYBN</name>
<dbReference type="InParanoid" id="A0A0R0FHB6"/>
<evidence type="ECO:0000313" key="1">
    <source>
        <dbReference type="EMBL" id="KRH01743.1"/>
    </source>
</evidence>
<dbReference type="AlphaFoldDB" id="A0A0R0FHB6"/>
<dbReference type="EnsemblPlants" id="KRH01743">
    <property type="protein sequence ID" value="KRH01743"/>
    <property type="gene ID" value="GLYMA_18G296000"/>
</dbReference>
<proteinExistence type="predicted"/>
<reference evidence="1 2" key="1">
    <citation type="journal article" date="2010" name="Nature">
        <title>Genome sequence of the palaeopolyploid soybean.</title>
        <authorList>
            <person name="Schmutz J."/>
            <person name="Cannon S.B."/>
            <person name="Schlueter J."/>
            <person name="Ma J."/>
            <person name="Mitros T."/>
            <person name="Nelson W."/>
            <person name="Hyten D.L."/>
            <person name="Song Q."/>
            <person name="Thelen J.J."/>
            <person name="Cheng J."/>
            <person name="Xu D."/>
            <person name="Hellsten U."/>
            <person name="May G.D."/>
            <person name="Yu Y."/>
            <person name="Sakurai T."/>
            <person name="Umezawa T."/>
            <person name="Bhattacharyya M.K."/>
            <person name="Sandhu D."/>
            <person name="Valliyodan B."/>
            <person name="Lindquist E."/>
            <person name="Peto M."/>
            <person name="Grant D."/>
            <person name="Shu S."/>
            <person name="Goodstein D."/>
            <person name="Barry K."/>
            <person name="Futrell-Griggs M."/>
            <person name="Abernathy B."/>
            <person name="Du J."/>
            <person name="Tian Z."/>
            <person name="Zhu L."/>
            <person name="Gill N."/>
            <person name="Joshi T."/>
            <person name="Libault M."/>
            <person name="Sethuraman A."/>
            <person name="Zhang X.-C."/>
            <person name="Shinozaki K."/>
            <person name="Nguyen H.T."/>
            <person name="Wing R.A."/>
            <person name="Cregan P."/>
            <person name="Specht J."/>
            <person name="Grimwood J."/>
            <person name="Rokhsar D."/>
            <person name="Stacey G."/>
            <person name="Shoemaker R.C."/>
            <person name="Jackson S.A."/>
        </authorList>
    </citation>
    <scope>NUCLEOTIDE SEQUENCE</scope>
    <source>
        <strain evidence="2">cv. Williams 82</strain>
        <tissue evidence="1">Callus</tissue>
    </source>
</reference>
<evidence type="ECO:0000313" key="2">
    <source>
        <dbReference type="EnsemblPlants" id="KRH01743"/>
    </source>
</evidence>
<sequence length="79" mass="8486">MVQRLKAVNLQLKSLLSLINYSSDYVLSLTSTLLVSSIDSEAVVKGINGNSEGSSMGLKLIQEICRLQNLGGSIRNVCT</sequence>
<evidence type="ECO:0000313" key="3">
    <source>
        <dbReference type="Proteomes" id="UP000008827"/>
    </source>
</evidence>
<keyword evidence="3" id="KW-1185">Reference proteome</keyword>
<protein>
    <submittedName>
        <fullName evidence="1 2">Uncharacterized protein</fullName>
    </submittedName>
</protein>
<reference evidence="1" key="3">
    <citation type="submission" date="2018-07" db="EMBL/GenBank/DDBJ databases">
        <title>WGS assembly of Glycine max.</title>
        <authorList>
            <person name="Schmutz J."/>
            <person name="Cannon S."/>
            <person name="Schlueter J."/>
            <person name="Ma J."/>
            <person name="Mitros T."/>
            <person name="Nelson W."/>
            <person name="Hyten D."/>
            <person name="Song Q."/>
            <person name="Thelen J."/>
            <person name="Cheng J."/>
            <person name="Xu D."/>
            <person name="Hellsten U."/>
            <person name="May G."/>
            <person name="Yu Y."/>
            <person name="Sakurai T."/>
            <person name="Umezawa T."/>
            <person name="Bhattacharyya M."/>
            <person name="Sandhu D."/>
            <person name="Valliyodan B."/>
            <person name="Lindquist E."/>
            <person name="Peto M."/>
            <person name="Grant D."/>
            <person name="Shu S."/>
            <person name="Goodstein D."/>
            <person name="Barry K."/>
            <person name="Futrell-Griggs M."/>
            <person name="Abernathy B."/>
            <person name="Du J."/>
            <person name="Tian Z."/>
            <person name="Zhu L."/>
            <person name="Gill N."/>
            <person name="Joshi T."/>
            <person name="Libault M."/>
            <person name="Sethuraman A."/>
            <person name="Zhang X."/>
            <person name="Shinozaki K."/>
            <person name="Nguyen H."/>
            <person name="Wing R."/>
            <person name="Cregan P."/>
            <person name="Specht J."/>
            <person name="Grimwood J."/>
            <person name="Rokhsar D."/>
            <person name="Stacey G."/>
            <person name="Shoemaker R."/>
            <person name="Jackson S."/>
        </authorList>
    </citation>
    <scope>NUCLEOTIDE SEQUENCE</scope>
    <source>
        <tissue evidence="1">Callus</tissue>
    </source>
</reference>
<dbReference type="Proteomes" id="UP000008827">
    <property type="component" value="Chromosome 18"/>
</dbReference>
<accession>A0A0R0FHB6</accession>
<organism evidence="1">
    <name type="scientific">Glycine max</name>
    <name type="common">Soybean</name>
    <name type="synonym">Glycine hispida</name>
    <dbReference type="NCBI Taxonomy" id="3847"/>
    <lineage>
        <taxon>Eukaryota</taxon>
        <taxon>Viridiplantae</taxon>
        <taxon>Streptophyta</taxon>
        <taxon>Embryophyta</taxon>
        <taxon>Tracheophyta</taxon>
        <taxon>Spermatophyta</taxon>
        <taxon>Magnoliopsida</taxon>
        <taxon>eudicotyledons</taxon>
        <taxon>Gunneridae</taxon>
        <taxon>Pentapetalae</taxon>
        <taxon>rosids</taxon>
        <taxon>fabids</taxon>
        <taxon>Fabales</taxon>
        <taxon>Fabaceae</taxon>
        <taxon>Papilionoideae</taxon>
        <taxon>50 kb inversion clade</taxon>
        <taxon>NPAAA clade</taxon>
        <taxon>indigoferoid/millettioid clade</taxon>
        <taxon>Phaseoleae</taxon>
        <taxon>Glycine</taxon>
        <taxon>Glycine subgen. Soja</taxon>
    </lineage>
</organism>